<protein>
    <recommendedName>
        <fullName evidence="3">Leucine-rich repeat-containing protein</fullName>
    </recommendedName>
</protein>
<name>A0A4Q9KZ96_9MICR</name>
<gene>
    <name evidence="1" type="ORF">CWI37_1035p0010</name>
</gene>
<dbReference type="Gene3D" id="3.80.10.10">
    <property type="entry name" value="Ribonuclease Inhibitor"/>
    <property type="match status" value="1"/>
</dbReference>
<evidence type="ECO:0000313" key="2">
    <source>
        <dbReference type="Proteomes" id="UP000292362"/>
    </source>
</evidence>
<dbReference type="AlphaFoldDB" id="A0A4Q9KZ96"/>
<sequence>MLFKIDSENIIKVLKETEDSVKNSDIDMIEVENFYNDNCIKIDTTTFKANKYEKQYYGEELEKFNYSFIINMESDILFFRENQEEILLNEEIDNDFGFEIFYDSYIKHVNQDNCIFRCTKENFVNFEELNNISFSNSTKNKFKIGIVGCSYELSHILKITNDITEMPLNMSNYQFKCILKTLKSLKAVENKNMLKLLQVLIFNYFVHNLYNGSERKPLLLQETFQDDFFENLEFSTTKNFIFAFLNIFMIKYSFENGNIILVDKCKEYYDNTLLNKNIPYKNILINNFKVVYILENIFKNRCILCTFQILLNYLSMKSLIVDNYTNLEIYEQNYNFAIFSINVFKSISISNFTNQSAVRFLDRLSAVIRNDLEFLCLINLQITRNAIRLFLNQKKLRGLVLRGIRKIEDVDFIQDYTDCGKKLEYIDFKNVILKDTWWNYFLQVSNVSKLILCFCTLLQQNFFLKEFVKIVSDKDILYFEVNFCYSEISIDFYHSLFYFKSLRTLKIRRYKNTEITERLLYKAIENMSKLVCLKIKQEYICTALYISNLLTSQIRSVHLERFFSCAETPMFYFLNQFKSITKLSLVNINIAPSSLIEIFQLKNLRKLLLMFCTIKKIKIKPESLNSMSNYISSLDLCNTNLGILKNVDILWQFDYLENLNLSACKLPPGYLANLSLKCNLRLKKLSYESSTLDSTDLLRIANLEILEQLNLSKCKFLKTSFCRLRNKCKFISTLKKLDLWFVKMNAEDLSYLRNFIKLEKLSLTFFCLNPRTIQNSLPSRPILHISTRVLVKNLISK</sequence>
<evidence type="ECO:0000313" key="1">
    <source>
        <dbReference type="EMBL" id="TBU00349.1"/>
    </source>
</evidence>
<dbReference type="VEuPathDB" id="MicrosporidiaDB:CWI37_1035p0010"/>
<dbReference type="Proteomes" id="UP000292362">
    <property type="component" value="Unassembled WGS sequence"/>
</dbReference>
<comment type="caution">
    <text evidence="1">The sequence shown here is derived from an EMBL/GenBank/DDBJ whole genome shotgun (WGS) entry which is preliminary data.</text>
</comment>
<dbReference type="InterPro" id="IPR032675">
    <property type="entry name" value="LRR_dom_sf"/>
</dbReference>
<organism evidence="1 2">
    <name type="scientific">Hamiltosporidium tvaerminnensis</name>
    <dbReference type="NCBI Taxonomy" id="1176355"/>
    <lineage>
        <taxon>Eukaryota</taxon>
        <taxon>Fungi</taxon>
        <taxon>Fungi incertae sedis</taxon>
        <taxon>Microsporidia</taxon>
        <taxon>Dubosqiidae</taxon>
        <taxon>Hamiltosporidium</taxon>
    </lineage>
</organism>
<reference evidence="1 2" key="1">
    <citation type="submission" date="2017-12" db="EMBL/GenBank/DDBJ databases">
        <authorList>
            <person name="Pombert J.-F."/>
            <person name="Haag K.L."/>
            <person name="Ebert D."/>
        </authorList>
    </citation>
    <scope>NUCLEOTIDE SEQUENCE [LARGE SCALE GENOMIC DNA]</scope>
    <source>
        <strain evidence="1">FI-OER-3-3</strain>
    </source>
</reference>
<evidence type="ECO:0008006" key="3">
    <source>
        <dbReference type="Google" id="ProtNLM"/>
    </source>
</evidence>
<dbReference type="SUPFAM" id="SSF52047">
    <property type="entry name" value="RNI-like"/>
    <property type="match status" value="1"/>
</dbReference>
<proteinExistence type="predicted"/>
<accession>A0A4Q9KZ96</accession>
<dbReference type="EMBL" id="PITJ01001035">
    <property type="protein sequence ID" value="TBU00349.1"/>
    <property type="molecule type" value="Genomic_DNA"/>
</dbReference>